<accession>A0A941I0G9</accession>
<feature type="compositionally biased region" description="Pro residues" evidence="2">
    <location>
        <begin position="157"/>
        <end position="173"/>
    </location>
</feature>
<feature type="coiled-coil region" evidence="1">
    <location>
        <begin position="389"/>
        <end position="416"/>
    </location>
</feature>
<dbReference type="EMBL" id="JAGSNF010000017">
    <property type="protein sequence ID" value="MBR7744097.1"/>
    <property type="molecule type" value="Genomic_DNA"/>
</dbReference>
<evidence type="ECO:0000256" key="1">
    <source>
        <dbReference type="SAM" id="Coils"/>
    </source>
</evidence>
<evidence type="ECO:0000256" key="2">
    <source>
        <dbReference type="SAM" id="MobiDB-lite"/>
    </source>
</evidence>
<comment type="caution">
    <text evidence="3">The sequence shown here is derived from an EMBL/GenBank/DDBJ whole genome shotgun (WGS) entry which is preliminary data.</text>
</comment>
<dbReference type="RefSeq" id="WP_211603446.1">
    <property type="nucleotide sequence ID" value="NZ_JAGSNF010000017.1"/>
</dbReference>
<dbReference type="SUPFAM" id="SSF48452">
    <property type="entry name" value="TPR-like"/>
    <property type="match status" value="2"/>
</dbReference>
<name>A0A941I0G9_9MICO</name>
<feature type="compositionally biased region" description="Basic and acidic residues" evidence="2">
    <location>
        <begin position="136"/>
        <end position="151"/>
    </location>
</feature>
<proteinExistence type="predicted"/>
<dbReference type="Proteomes" id="UP000677016">
    <property type="component" value="Unassembled WGS sequence"/>
</dbReference>
<sequence>MAPPTSPEHLPDAPVVALTPAAHAEACARDGDVEGAVEGFRTAWPVVGRDPTALLEVATCLRVLVLLGNTDRALDALLPRLALLRDAPDGVDRAWCVTTAAWVLRHALRLGVAPETIDGVPTPDLVRDLTTRADDAATTDRRTLDAAHADDLVPAEPTLPPTRMPAGTPPPDRTVPVPADPADLPVIADRVRRAREQVDPTAERAVRGWLEARDALLPRLSTAEEWAAAARLERLGALLLDDPARVLDRLEDAAAAAERAGDVVEAAAVEAERATAAVRRTLLEDGPDAAGPERARAVTALGVLEATGDDAATADALRWYALTTRPPDAADRLLHAAALHERAGTTARRAVCLLDAATALLPTDEEVARALVEEAETLAAGVPAVAGQAADLAARVARARNDLEAAEAAHVRALEAARGHDRLLLGPLLALCDVLVERAAWSRLEPRAADALAMAVRLRDGTSLAAAQRHLALAYLETERPAEAAELLEAALPVVTRRLPALVGPTGWALGNALLADADPRRAEAAFATAAAAFEREGRLVEAGHSRHRAAVAAWEADDTDAATAHVEHALIAARMSGAVEVLHQASLVRAAVRAATVGLDVGVAELDEVLPAVARFAADRGEEEFDVEVHEPDVLRQGAHLLARGGRPEEALERLARAEALVGADYEIVLRAERGVVLVEAGRADEGVQVLRAVLPALAGAGLHDERVGVAQVLATTLDELGRPEESDETWAAFGPDA</sequence>
<dbReference type="AlphaFoldDB" id="A0A941I0G9"/>
<reference evidence="3" key="1">
    <citation type="submission" date="2021-04" db="EMBL/GenBank/DDBJ databases">
        <title>Phycicoccus avicenniae sp. nov., a novel endophytic actinomycetes isolated from branch of Avicennia mariana.</title>
        <authorList>
            <person name="Tuo L."/>
        </authorList>
    </citation>
    <scope>NUCLEOTIDE SEQUENCE</scope>
    <source>
        <strain evidence="3">BSK3Z-2</strain>
    </source>
</reference>
<evidence type="ECO:0008006" key="5">
    <source>
        <dbReference type="Google" id="ProtNLM"/>
    </source>
</evidence>
<gene>
    <name evidence="3" type="ORF">KC207_12440</name>
</gene>
<keyword evidence="1" id="KW-0175">Coiled coil</keyword>
<keyword evidence="4" id="KW-1185">Reference proteome</keyword>
<evidence type="ECO:0000313" key="3">
    <source>
        <dbReference type="EMBL" id="MBR7744097.1"/>
    </source>
</evidence>
<dbReference type="InterPro" id="IPR011990">
    <property type="entry name" value="TPR-like_helical_dom_sf"/>
</dbReference>
<organism evidence="3 4">
    <name type="scientific">Phycicoccus avicenniae</name>
    <dbReference type="NCBI Taxonomy" id="2828860"/>
    <lineage>
        <taxon>Bacteria</taxon>
        <taxon>Bacillati</taxon>
        <taxon>Actinomycetota</taxon>
        <taxon>Actinomycetes</taxon>
        <taxon>Micrococcales</taxon>
        <taxon>Intrasporangiaceae</taxon>
        <taxon>Phycicoccus</taxon>
    </lineage>
</organism>
<protein>
    <recommendedName>
        <fullName evidence="5">Tetratricopeptide repeat protein</fullName>
    </recommendedName>
</protein>
<evidence type="ECO:0000313" key="4">
    <source>
        <dbReference type="Proteomes" id="UP000677016"/>
    </source>
</evidence>
<feature type="region of interest" description="Disordered" evidence="2">
    <location>
        <begin position="136"/>
        <end position="181"/>
    </location>
</feature>